<dbReference type="EMBL" id="JELW01000001">
    <property type="protein sequence ID" value="EXV05590.1"/>
    <property type="molecule type" value="Genomic_DNA"/>
</dbReference>
<name>A0A0A1V6V8_9HYPO</name>
<reference evidence="2 3" key="1">
    <citation type="submission" date="2014-02" db="EMBL/GenBank/DDBJ databases">
        <title>The genome sequence of the entomopathogenic fungus Metarhizium robertsii ARSEF 2575.</title>
        <authorList>
            <person name="Giuliano Garisto Donzelli B."/>
            <person name="Roe B.A."/>
            <person name="Macmil S.L."/>
            <person name="Krasnoff S.B."/>
            <person name="Gibson D.M."/>
        </authorList>
    </citation>
    <scope>NUCLEOTIDE SEQUENCE [LARGE SCALE GENOMIC DNA]</scope>
    <source>
        <strain evidence="2 3">ARSEF 2575</strain>
    </source>
</reference>
<accession>A0A0A1V6V8</accession>
<gene>
    <name evidence="2" type="ORF">X797_000305</name>
</gene>
<evidence type="ECO:0000313" key="3">
    <source>
        <dbReference type="Proteomes" id="UP000030151"/>
    </source>
</evidence>
<comment type="caution">
    <text evidence="2">The sequence shown here is derived from an EMBL/GenBank/DDBJ whole genome shotgun (WGS) entry which is preliminary data.</text>
</comment>
<protein>
    <submittedName>
        <fullName evidence="2">Uncharacterized protein</fullName>
    </submittedName>
</protein>
<dbReference type="AlphaFoldDB" id="A0A0A1V6V8"/>
<proteinExistence type="predicted"/>
<dbReference type="Proteomes" id="UP000030151">
    <property type="component" value="Unassembled WGS sequence"/>
</dbReference>
<evidence type="ECO:0000313" key="2">
    <source>
        <dbReference type="EMBL" id="EXV05590.1"/>
    </source>
</evidence>
<sequence>MQQCMHPIECAGVFDWPEPEFGTSNAPPRTQWDMLGNGCVLAVERPSKVVEKRGHGQPLQAQASEPLTRSGHHHVLLGDPVRSTKYGVRLGKDKGKTTLSRPRNAWRHGRGRNKMKHRPVQVHDAPVMAVCISTQAMCTLQGKRT</sequence>
<evidence type="ECO:0000256" key="1">
    <source>
        <dbReference type="SAM" id="MobiDB-lite"/>
    </source>
</evidence>
<organism evidence="2 3">
    <name type="scientific">Metarhizium robertsii</name>
    <dbReference type="NCBI Taxonomy" id="568076"/>
    <lineage>
        <taxon>Eukaryota</taxon>
        <taxon>Fungi</taxon>
        <taxon>Dikarya</taxon>
        <taxon>Ascomycota</taxon>
        <taxon>Pezizomycotina</taxon>
        <taxon>Sordariomycetes</taxon>
        <taxon>Hypocreomycetidae</taxon>
        <taxon>Hypocreales</taxon>
        <taxon>Clavicipitaceae</taxon>
        <taxon>Metarhizium</taxon>
    </lineage>
</organism>
<feature type="compositionally biased region" description="Basic residues" evidence="1">
    <location>
        <begin position="104"/>
        <end position="119"/>
    </location>
</feature>
<feature type="region of interest" description="Disordered" evidence="1">
    <location>
        <begin position="49"/>
        <end position="119"/>
    </location>
</feature>
<dbReference type="HOGENOM" id="CLU_1787271_0_0_1"/>